<proteinExistence type="predicted"/>
<sequence>MNKSEFDVLTYITNHQEKVVKMTVSQLAKETFVSTATVIRLCKKLGFTGFNELKYNLKKQKKALNLELVEESYSQIIKKKIFDIQKTCELINEEVIEKVLNIFRTKKIHFFGKGLSEITCEYLTNQLLQINILAINHTNTHIAYLYGEKMDENDAIFILSLSGETSQPLKMAQIAKTRGATVISVTTIGMNSLAKLADINLFVYAEDDDEVEFDNKSRAPVLVLFQIIFDMYINKYIKSLP</sequence>
<evidence type="ECO:0000313" key="6">
    <source>
        <dbReference type="EMBL" id="SHJ87166.1"/>
    </source>
</evidence>
<dbReference type="GO" id="GO:1901135">
    <property type="term" value="P:carbohydrate derivative metabolic process"/>
    <property type="evidence" value="ECO:0007669"/>
    <property type="project" value="InterPro"/>
</dbReference>
<dbReference type="STRING" id="1120989.SAMN02745227_00902"/>
<evidence type="ECO:0000259" key="4">
    <source>
        <dbReference type="PROSITE" id="PS51071"/>
    </source>
</evidence>
<dbReference type="Gene3D" id="1.10.10.10">
    <property type="entry name" value="Winged helix-like DNA-binding domain superfamily/Winged helix DNA-binding domain"/>
    <property type="match status" value="1"/>
</dbReference>
<evidence type="ECO:0000256" key="2">
    <source>
        <dbReference type="ARBA" id="ARBA00023125"/>
    </source>
</evidence>
<evidence type="ECO:0000256" key="3">
    <source>
        <dbReference type="ARBA" id="ARBA00023163"/>
    </source>
</evidence>
<dbReference type="PROSITE" id="PS51464">
    <property type="entry name" value="SIS"/>
    <property type="match status" value="1"/>
</dbReference>
<name>A0A1M6MUR7_9FIRM</name>
<reference evidence="7" key="1">
    <citation type="submission" date="2016-11" db="EMBL/GenBank/DDBJ databases">
        <authorList>
            <person name="Varghese N."/>
            <person name="Submissions S."/>
        </authorList>
    </citation>
    <scope>NUCLEOTIDE SEQUENCE [LARGE SCALE GENOMIC DNA]</scope>
    <source>
        <strain evidence="7">DSM 14826</strain>
    </source>
</reference>
<dbReference type="GO" id="GO:0097367">
    <property type="term" value="F:carbohydrate derivative binding"/>
    <property type="evidence" value="ECO:0007669"/>
    <property type="project" value="InterPro"/>
</dbReference>
<dbReference type="SUPFAM" id="SSF46689">
    <property type="entry name" value="Homeodomain-like"/>
    <property type="match status" value="1"/>
</dbReference>
<evidence type="ECO:0000256" key="1">
    <source>
        <dbReference type="ARBA" id="ARBA00023015"/>
    </source>
</evidence>
<dbReference type="PANTHER" id="PTHR30514">
    <property type="entry name" value="GLUCOKINASE"/>
    <property type="match status" value="1"/>
</dbReference>
<dbReference type="AlphaFoldDB" id="A0A1M6MUR7"/>
<dbReference type="CDD" id="cd05013">
    <property type="entry name" value="SIS_RpiR"/>
    <property type="match status" value="1"/>
</dbReference>
<keyword evidence="2" id="KW-0238">DNA-binding</keyword>
<dbReference type="Proteomes" id="UP000243547">
    <property type="component" value="Unassembled WGS sequence"/>
</dbReference>
<dbReference type="PANTHER" id="PTHR30514:SF21">
    <property type="entry name" value="RPIR-FAMILY TRANSCRIPTIONAL REGULATOR"/>
    <property type="match status" value="1"/>
</dbReference>
<feature type="domain" description="SIS" evidence="5">
    <location>
        <begin position="95"/>
        <end position="238"/>
    </location>
</feature>
<dbReference type="Pfam" id="PF01380">
    <property type="entry name" value="SIS"/>
    <property type="match status" value="1"/>
</dbReference>
<dbReference type="Pfam" id="PF01418">
    <property type="entry name" value="HTH_6"/>
    <property type="match status" value="1"/>
</dbReference>
<dbReference type="EMBL" id="FRAI01000008">
    <property type="protein sequence ID" value="SHJ87166.1"/>
    <property type="molecule type" value="Genomic_DNA"/>
</dbReference>
<dbReference type="OrthoDB" id="3684496at2"/>
<accession>A0A1M6MUR7</accession>
<feature type="domain" description="HTH rpiR-type" evidence="4">
    <location>
        <begin position="1"/>
        <end position="64"/>
    </location>
</feature>
<dbReference type="InterPro" id="IPR046348">
    <property type="entry name" value="SIS_dom_sf"/>
</dbReference>
<organism evidence="6 7">
    <name type="scientific">Anaerobranca californiensis DSM 14826</name>
    <dbReference type="NCBI Taxonomy" id="1120989"/>
    <lineage>
        <taxon>Bacteria</taxon>
        <taxon>Bacillati</taxon>
        <taxon>Bacillota</taxon>
        <taxon>Clostridia</taxon>
        <taxon>Eubacteriales</taxon>
        <taxon>Proteinivoracaceae</taxon>
        <taxon>Anaerobranca</taxon>
    </lineage>
</organism>
<keyword evidence="3" id="KW-0804">Transcription</keyword>
<keyword evidence="1" id="KW-0805">Transcription regulation</keyword>
<dbReference type="RefSeq" id="WP_072906644.1">
    <property type="nucleotide sequence ID" value="NZ_FRAI01000008.1"/>
</dbReference>
<gene>
    <name evidence="6" type="ORF">SAMN02745227_00902</name>
</gene>
<dbReference type="InterPro" id="IPR035472">
    <property type="entry name" value="RpiR-like_SIS"/>
</dbReference>
<evidence type="ECO:0000259" key="5">
    <source>
        <dbReference type="PROSITE" id="PS51464"/>
    </source>
</evidence>
<dbReference type="InterPro" id="IPR001347">
    <property type="entry name" value="SIS_dom"/>
</dbReference>
<dbReference type="InterPro" id="IPR047640">
    <property type="entry name" value="RpiR-like"/>
</dbReference>
<dbReference type="PROSITE" id="PS51071">
    <property type="entry name" value="HTH_RPIR"/>
    <property type="match status" value="1"/>
</dbReference>
<keyword evidence="7" id="KW-1185">Reference proteome</keyword>
<dbReference type="InterPro" id="IPR036388">
    <property type="entry name" value="WH-like_DNA-bd_sf"/>
</dbReference>
<dbReference type="InterPro" id="IPR009057">
    <property type="entry name" value="Homeodomain-like_sf"/>
</dbReference>
<dbReference type="Gene3D" id="3.40.50.10490">
    <property type="entry name" value="Glucose-6-phosphate isomerase like protein, domain 1"/>
    <property type="match status" value="1"/>
</dbReference>
<dbReference type="InterPro" id="IPR000281">
    <property type="entry name" value="HTH_RpiR"/>
</dbReference>
<dbReference type="GO" id="GO:0003700">
    <property type="term" value="F:DNA-binding transcription factor activity"/>
    <property type="evidence" value="ECO:0007669"/>
    <property type="project" value="InterPro"/>
</dbReference>
<dbReference type="SUPFAM" id="SSF53697">
    <property type="entry name" value="SIS domain"/>
    <property type="match status" value="1"/>
</dbReference>
<dbReference type="GO" id="GO:0003677">
    <property type="term" value="F:DNA binding"/>
    <property type="evidence" value="ECO:0007669"/>
    <property type="project" value="UniProtKB-KW"/>
</dbReference>
<protein>
    <submittedName>
        <fullName evidence="6">Transcriptional regulator, RpiR family</fullName>
    </submittedName>
</protein>
<evidence type="ECO:0000313" key="7">
    <source>
        <dbReference type="Proteomes" id="UP000243547"/>
    </source>
</evidence>